<evidence type="ECO:0000313" key="2">
    <source>
        <dbReference type="Proteomes" id="UP000053372"/>
    </source>
</evidence>
<proteinExistence type="predicted"/>
<reference evidence="1 2" key="1">
    <citation type="journal article" date="2015" name="Genome Announc.">
        <title>Draft Genome of the Euendolithic (true boring) Cyanobacterium Mastigocoleus testarum strain BC008.</title>
        <authorList>
            <person name="Guida B.S."/>
            <person name="Garcia-Pichel F."/>
        </authorList>
    </citation>
    <scope>NUCLEOTIDE SEQUENCE [LARGE SCALE GENOMIC DNA]</scope>
    <source>
        <strain evidence="1 2">BC008</strain>
    </source>
</reference>
<sequence>MRTLISHYQDTKEKLKSRLEAADTIEEIVKVTQSEINSLTDFNSEYIKGLTPPQARLAKTMLRSLYENIGMLRAVKLQNSAPSKDIAKKTFSGVDLGQIASNSLSPLKKIAETQKNFNNLTSPDYYKQALLQPLRTNRVVASSLVAAGLAGTLEGGLSWGLLGAIIGGITGGMFGKVVGKQSSSEEAEDFSKSNTPSLPSAIAEPKLEVDINSLLSQLYQAFQSIDLSVAAYANRSKEEKVSLPGLENNLDLLEYLQELMADCLDEDIQLPISVRRRIEQATTILRHHGIEALVYQHTGELHGDRVDDLMFYFEPSIDPEVKEYITLKHALIKDGRVLLPGCVIEPVSNGLS</sequence>
<dbReference type="OrthoDB" id="452601at2"/>
<keyword evidence="2" id="KW-1185">Reference proteome</keyword>
<dbReference type="AlphaFoldDB" id="A0A0V7ZNR0"/>
<dbReference type="Proteomes" id="UP000053372">
    <property type="component" value="Unassembled WGS sequence"/>
</dbReference>
<dbReference type="EMBL" id="LMTZ01000102">
    <property type="protein sequence ID" value="KST65878.1"/>
    <property type="molecule type" value="Genomic_DNA"/>
</dbReference>
<organism evidence="1 2">
    <name type="scientific">Mastigocoleus testarum BC008</name>
    <dbReference type="NCBI Taxonomy" id="371196"/>
    <lineage>
        <taxon>Bacteria</taxon>
        <taxon>Bacillati</taxon>
        <taxon>Cyanobacteriota</taxon>
        <taxon>Cyanophyceae</taxon>
        <taxon>Nostocales</taxon>
        <taxon>Hapalosiphonaceae</taxon>
        <taxon>Mastigocoleus</taxon>
    </lineage>
</organism>
<comment type="caution">
    <text evidence="1">The sequence shown here is derived from an EMBL/GenBank/DDBJ whole genome shotgun (WGS) entry which is preliminary data.</text>
</comment>
<evidence type="ECO:0000313" key="1">
    <source>
        <dbReference type="EMBL" id="KST65878.1"/>
    </source>
</evidence>
<protein>
    <submittedName>
        <fullName evidence="1">Uncharacterized protein</fullName>
    </submittedName>
</protein>
<dbReference type="RefSeq" id="WP_027846695.1">
    <property type="nucleotide sequence ID" value="NZ_LMTZ01000102.1"/>
</dbReference>
<name>A0A0V7ZNR0_9CYAN</name>
<accession>A0A0V7ZNR0</accession>
<gene>
    <name evidence="1" type="ORF">BC008_23135</name>
</gene>